<dbReference type="InterPro" id="IPR008972">
    <property type="entry name" value="Cupredoxin"/>
</dbReference>
<dbReference type="Gene3D" id="2.60.40.420">
    <property type="entry name" value="Cupredoxins - blue copper proteins"/>
    <property type="match status" value="1"/>
</dbReference>
<evidence type="ECO:0000313" key="2">
    <source>
        <dbReference type="EMBL" id="CAI8053707.1"/>
    </source>
</evidence>
<sequence length="177" mass="19676">MPDQIPDVTYFTNIAGFLGRNKPFSSINDKLFVLPQFPLTTYYEKNDENAYCAVDSQCDSDFGCECTTVLDVGSNVTVRLVISAVGEERNINHPMHIHGHSVHILSIGRGEYSLANGRLVSSTRDLTCTEDGDDTETLDNNRCPNPRFRSSNTTFPLDKYTVRKDTFIVPAGGYVVV</sequence>
<keyword evidence="3" id="KW-1185">Reference proteome</keyword>
<evidence type="ECO:0000259" key="1">
    <source>
        <dbReference type="Pfam" id="PF07731"/>
    </source>
</evidence>
<dbReference type="GO" id="GO:0016491">
    <property type="term" value="F:oxidoreductase activity"/>
    <property type="evidence" value="ECO:0007669"/>
    <property type="project" value="InterPro"/>
</dbReference>
<dbReference type="EMBL" id="CASHTH010004116">
    <property type="protein sequence ID" value="CAI8053707.1"/>
    <property type="molecule type" value="Genomic_DNA"/>
</dbReference>
<dbReference type="GO" id="GO:0005507">
    <property type="term" value="F:copper ion binding"/>
    <property type="evidence" value="ECO:0007669"/>
    <property type="project" value="InterPro"/>
</dbReference>
<dbReference type="Proteomes" id="UP001174909">
    <property type="component" value="Unassembled WGS sequence"/>
</dbReference>
<reference evidence="2" key="1">
    <citation type="submission" date="2023-03" db="EMBL/GenBank/DDBJ databases">
        <authorList>
            <person name="Steffen K."/>
            <person name="Cardenas P."/>
        </authorList>
    </citation>
    <scope>NUCLEOTIDE SEQUENCE</scope>
</reference>
<proteinExistence type="predicted"/>
<organism evidence="2 3">
    <name type="scientific">Geodia barretti</name>
    <name type="common">Barrett's horny sponge</name>
    <dbReference type="NCBI Taxonomy" id="519541"/>
    <lineage>
        <taxon>Eukaryota</taxon>
        <taxon>Metazoa</taxon>
        <taxon>Porifera</taxon>
        <taxon>Demospongiae</taxon>
        <taxon>Heteroscleromorpha</taxon>
        <taxon>Tetractinellida</taxon>
        <taxon>Astrophorina</taxon>
        <taxon>Geodiidae</taxon>
        <taxon>Geodia</taxon>
    </lineage>
</organism>
<comment type="caution">
    <text evidence="2">The sequence shown here is derived from an EMBL/GenBank/DDBJ whole genome shotgun (WGS) entry which is preliminary data.</text>
</comment>
<name>A0AA35TV88_GEOBA</name>
<evidence type="ECO:0000313" key="3">
    <source>
        <dbReference type="Proteomes" id="UP001174909"/>
    </source>
</evidence>
<dbReference type="SUPFAM" id="SSF49503">
    <property type="entry name" value="Cupredoxins"/>
    <property type="match status" value="1"/>
</dbReference>
<feature type="domain" description="Plastocyanin-like" evidence="1">
    <location>
        <begin position="43"/>
        <end position="177"/>
    </location>
</feature>
<gene>
    <name evidence="2" type="ORF">GBAR_LOCUS29352</name>
</gene>
<dbReference type="AlphaFoldDB" id="A0AA35TV88"/>
<accession>A0AA35TV88</accession>
<protein>
    <recommendedName>
        <fullName evidence="1">Plastocyanin-like domain-containing protein</fullName>
    </recommendedName>
</protein>
<dbReference type="Pfam" id="PF07731">
    <property type="entry name" value="Cu-oxidase_2"/>
    <property type="match status" value="1"/>
</dbReference>
<dbReference type="InterPro" id="IPR011706">
    <property type="entry name" value="Cu-oxidase_C"/>
</dbReference>